<evidence type="ECO:0000313" key="3">
    <source>
        <dbReference type="Proteomes" id="UP000000628"/>
    </source>
</evidence>
<dbReference type="HOGENOM" id="CLU_2395781_0_0_11"/>
<proteinExistence type="predicted"/>
<dbReference type="STRING" id="471856.Jden_0869"/>
<protein>
    <submittedName>
        <fullName evidence="2">Uncharacterized protein</fullName>
    </submittedName>
</protein>
<evidence type="ECO:0000256" key="1">
    <source>
        <dbReference type="SAM" id="MobiDB-lite"/>
    </source>
</evidence>
<dbReference type="EMBL" id="CP001706">
    <property type="protein sequence ID" value="ACV08531.1"/>
    <property type="molecule type" value="Genomic_DNA"/>
</dbReference>
<name>C7R2G0_JONDD</name>
<accession>C7R2G0</accession>
<dbReference type="KEGG" id="jde:Jden_0869"/>
<dbReference type="AlphaFoldDB" id="C7R2G0"/>
<feature type="compositionally biased region" description="Basic and acidic residues" evidence="1">
    <location>
        <begin position="55"/>
        <end position="67"/>
    </location>
</feature>
<organism evidence="2 3">
    <name type="scientific">Jonesia denitrificans (strain ATCC 14870 / DSM 20603 / BCRC 15368 / CIP 55.134 / JCM 11481 / NBRC 15587 / NCTC 10816 / Prevot 55134)</name>
    <name type="common">Listeria denitrificans</name>
    <dbReference type="NCBI Taxonomy" id="471856"/>
    <lineage>
        <taxon>Bacteria</taxon>
        <taxon>Bacillati</taxon>
        <taxon>Actinomycetota</taxon>
        <taxon>Actinomycetes</taxon>
        <taxon>Micrococcales</taxon>
        <taxon>Jonesiaceae</taxon>
        <taxon>Jonesia</taxon>
    </lineage>
</organism>
<keyword evidence="3" id="KW-1185">Reference proteome</keyword>
<gene>
    <name evidence="2" type="ordered locus">Jden_0869</name>
</gene>
<sequence>MNNLLLAQAIFIATSFIITQSTTSSEDTRVAWGDNSVSVSKKDKSHWITDIPNAPKKDGGKTAEREVSNSPKMQNGLLQNGVTMGFCSEGVVG</sequence>
<reference evidence="2 3" key="1">
    <citation type="journal article" date="2009" name="Stand. Genomic Sci.">
        <title>Complete genome sequence of Jonesia denitrificans type strain (Prevot 55134).</title>
        <authorList>
            <person name="Pukall R."/>
            <person name="Gehrich-Schroter G."/>
            <person name="Lapidus A."/>
            <person name="Nolan M."/>
            <person name="Glavina Del Rio T."/>
            <person name="Lucas S."/>
            <person name="Chen F."/>
            <person name="Tice H."/>
            <person name="Pitluck S."/>
            <person name="Cheng J.F."/>
            <person name="Copeland A."/>
            <person name="Saunders E."/>
            <person name="Brettin T."/>
            <person name="Detter J.C."/>
            <person name="Bruce D."/>
            <person name="Goodwin L."/>
            <person name="Pati A."/>
            <person name="Ivanova N."/>
            <person name="Mavromatis K."/>
            <person name="Ovchinnikova G."/>
            <person name="Chen A."/>
            <person name="Palaniappan K."/>
            <person name="Land M."/>
            <person name="Hauser L."/>
            <person name="Chang Y.J."/>
            <person name="Jeffries C.D."/>
            <person name="Chain P."/>
            <person name="Goker M."/>
            <person name="Bristow J."/>
            <person name="Eisen J.A."/>
            <person name="Markowitz V."/>
            <person name="Hugenholtz P."/>
            <person name="Kyrpides N.C."/>
            <person name="Klenk H.P."/>
            <person name="Han C."/>
        </authorList>
    </citation>
    <scope>NUCLEOTIDE SEQUENCE [LARGE SCALE GENOMIC DNA]</scope>
    <source>
        <strain evidence="3">ATCC 14870 / DSM 20603 / BCRC 15368 / CIP 55.134 / JCM 11481 / NBRC 15587 / NCTC 10816 / Prevot 55134</strain>
    </source>
</reference>
<evidence type="ECO:0000313" key="2">
    <source>
        <dbReference type="EMBL" id="ACV08531.1"/>
    </source>
</evidence>
<dbReference type="Proteomes" id="UP000000628">
    <property type="component" value="Chromosome"/>
</dbReference>
<feature type="region of interest" description="Disordered" evidence="1">
    <location>
        <begin position="43"/>
        <end position="76"/>
    </location>
</feature>